<dbReference type="AlphaFoldDB" id="A0A1F7ZVD0"/>
<proteinExistence type="predicted"/>
<organism evidence="1 2">
    <name type="scientific">Aspergillus bombycis</name>
    <dbReference type="NCBI Taxonomy" id="109264"/>
    <lineage>
        <taxon>Eukaryota</taxon>
        <taxon>Fungi</taxon>
        <taxon>Dikarya</taxon>
        <taxon>Ascomycota</taxon>
        <taxon>Pezizomycotina</taxon>
        <taxon>Eurotiomycetes</taxon>
        <taxon>Eurotiomycetidae</taxon>
        <taxon>Eurotiales</taxon>
        <taxon>Aspergillaceae</taxon>
        <taxon>Aspergillus</taxon>
    </lineage>
</organism>
<gene>
    <name evidence="1" type="ORF">ABOM_007673</name>
</gene>
<comment type="caution">
    <text evidence="1">The sequence shown here is derived from an EMBL/GenBank/DDBJ whole genome shotgun (WGS) entry which is preliminary data.</text>
</comment>
<accession>A0A1F7ZVD0</accession>
<dbReference type="GeneID" id="34451063"/>
<evidence type="ECO:0000313" key="2">
    <source>
        <dbReference type="Proteomes" id="UP000179179"/>
    </source>
</evidence>
<dbReference type="OrthoDB" id="3549294at2759"/>
<keyword evidence="2" id="KW-1185">Reference proteome</keyword>
<dbReference type="Proteomes" id="UP000179179">
    <property type="component" value="Unassembled WGS sequence"/>
</dbReference>
<reference evidence="1 2" key="1">
    <citation type="journal article" date="2016" name="Genome Biol. Evol.">
        <title>Draft genome sequence of an aflatoxigenic Aspergillus species, A. bombycis.</title>
        <authorList>
            <person name="Moore G.G."/>
            <person name="Mack B.M."/>
            <person name="Beltz S.B."/>
            <person name="Gilbert M.K."/>
        </authorList>
    </citation>
    <scope>NUCLEOTIDE SEQUENCE [LARGE SCALE GENOMIC DNA]</scope>
    <source>
        <strain evidence="2">NRRL 26010</strain>
    </source>
</reference>
<dbReference type="EMBL" id="LYCR01000071">
    <property type="protein sequence ID" value="OGM43422.1"/>
    <property type="molecule type" value="Genomic_DNA"/>
</dbReference>
<protein>
    <submittedName>
        <fullName evidence="1">Uncharacterized protein</fullName>
    </submittedName>
</protein>
<evidence type="ECO:0000313" key="1">
    <source>
        <dbReference type="EMBL" id="OGM43422.1"/>
    </source>
</evidence>
<name>A0A1F7ZVD0_9EURO</name>
<sequence>MQAMVKEKWNNSFRPPQLSSIIRDNDILQLADPQLDDAVEQSRQYWYQLATLASELRDSCLMPEFINPRLAL</sequence>
<dbReference type="RefSeq" id="XP_022387139.1">
    <property type="nucleotide sequence ID" value="XM_022534802.1"/>
</dbReference>